<evidence type="ECO:0000313" key="3">
    <source>
        <dbReference type="Proteomes" id="UP001151760"/>
    </source>
</evidence>
<sequence>MMEIKVQHEDPSIQTSPLLTVPISVILESSTALVTTIPPPIPPFIPLPQQSTPIPTPTTIEATISTTILPDSTTLTTIHQRVSDLEKEVKILKDINHDLAIIAVKKSKVPSGVKECLRTNLDDTFEKSIVEDENAMDKGVADRLKKRKPDDANKD</sequence>
<reference evidence="2" key="1">
    <citation type="journal article" date="2022" name="Int. J. Mol. Sci.">
        <title>Draft Genome of Tanacetum Coccineum: Genomic Comparison of Closely Related Tanacetum-Family Plants.</title>
        <authorList>
            <person name="Yamashiro T."/>
            <person name="Shiraishi A."/>
            <person name="Nakayama K."/>
            <person name="Satake H."/>
        </authorList>
    </citation>
    <scope>NUCLEOTIDE SEQUENCE</scope>
</reference>
<organism evidence="2 3">
    <name type="scientific">Tanacetum coccineum</name>
    <dbReference type="NCBI Taxonomy" id="301880"/>
    <lineage>
        <taxon>Eukaryota</taxon>
        <taxon>Viridiplantae</taxon>
        <taxon>Streptophyta</taxon>
        <taxon>Embryophyta</taxon>
        <taxon>Tracheophyta</taxon>
        <taxon>Spermatophyta</taxon>
        <taxon>Magnoliopsida</taxon>
        <taxon>eudicotyledons</taxon>
        <taxon>Gunneridae</taxon>
        <taxon>Pentapetalae</taxon>
        <taxon>asterids</taxon>
        <taxon>campanulids</taxon>
        <taxon>Asterales</taxon>
        <taxon>Asteraceae</taxon>
        <taxon>Asteroideae</taxon>
        <taxon>Anthemideae</taxon>
        <taxon>Anthemidinae</taxon>
        <taxon>Tanacetum</taxon>
    </lineage>
</organism>
<comment type="caution">
    <text evidence="2">The sequence shown here is derived from an EMBL/GenBank/DDBJ whole genome shotgun (WGS) entry which is preliminary data.</text>
</comment>
<keyword evidence="3" id="KW-1185">Reference proteome</keyword>
<accession>A0ABQ5H7S8</accession>
<dbReference type="EMBL" id="BQNB010019277">
    <property type="protein sequence ID" value="GJT83606.1"/>
    <property type="molecule type" value="Genomic_DNA"/>
</dbReference>
<dbReference type="Proteomes" id="UP001151760">
    <property type="component" value="Unassembled WGS sequence"/>
</dbReference>
<gene>
    <name evidence="2" type="ORF">Tco_1057948</name>
</gene>
<evidence type="ECO:0000313" key="2">
    <source>
        <dbReference type="EMBL" id="GJT83606.1"/>
    </source>
</evidence>
<name>A0ABQ5H7S8_9ASTR</name>
<feature type="region of interest" description="Disordered" evidence="1">
    <location>
        <begin position="133"/>
        <end position="155"/>
    </location>
</feature>
<proteinExistence type="predicted"/>
<reference evidence="2" key="2">
    <citation type="submission" date="2022-01" db="EMBL/GenBank/DDBJ databases">
        <authorList>
            <person name="Yamashiro T."/>
            <person name="Shiraishi A."/>
            <person name="Satake H."/>
            <person name="Nakayama K."/>
        </authorList>
    </citation>
    <scope>NUCLEOTIDE SEQUENCE</scope>
</reference>
<evidence type="ECO:0000256" key="1">
    <source>
        <dbReference type="SAM" id="MobiDB-lite"/>
    </source>
</evidence>
<protein>
    <submittedName>
        <fullName evidence="2">Uncharacterized protein</fullName>
    </submittedName>
</protein>